<name>A0A0F6YI16_9BACT</name>
<dbReference type="OrthoDB" id="9776116at2"/>
<protein>
    <recommendedName>
        <fullName evidence="1">DUF58 domain-containing protein</fullName>
    </recommendedName>
</protein>
<dbReference type="STRING" id="927083.DB32_003375"/>
<evidence type="ECO:0000259" key="1">
    <source>
        <dbReference type="Pfam" id="PF01882"/>
    </source>
</evidence>
<organism evidence="2 3">
    <name type="scientific">Sandaracinus amylolyticus</name>
    <dbReference type="NCBI Taxonomy" id="927083"/>
    <lineage>
        <taxon>Bacteria</taxon>
        <taxon>Pseudomonadati</taxon>
        <taxon>Myxococcota</taxon>
        <taxon>Polyangia</taxon>
        <taxon>Polyangiales</taxon>
        <taxon>Sandaracinaceae</taxon>
        <taxon>Sandaracinus</taxon>
    </lineage>
</organism>
<dbReference type="Pfam" id="PF01882">
    <property type="entry name" value="DUF58"/>
    <property type="match status" value="1"/>
</dbReference>
<dbReference type="PANTHER" id="PTHR33608:SF7">
    <property type="entry name" value="DUF58 DOMAIN-CONTAINING PROTEIN"/>
    <property type="match status" value="1"/>
</dbReference>
<dbReference type="Gene3D" id="3.40.50.410">
    <property type="entry name" value="von Willebrand factor, type A domain"/>
    <property type="match status" value="1"/>
</dbReference>
<dbReference type="InterPro" id="IPR002881">
    <property type="entry name" value="DUF58"/>
</dbReference>
<keyword evidence="3" id="KW-1185">Reference proteome</keyword>
<evidence type="ECO:0000313" key="2">
    <source>
        <dbReference type="EMBL" id="AKF06226.1"/>
    </source>
</evidence>
<dbReference type="Proteomes" id="UP000034883">
    <property type="component" value="Chromosome"/>
</dbReference>
<dbReference type="SUPFAM" id="SSF53300">
    <property type="entry name" value="vWA-like"/>
    <property type="match status" value="1"/>
</dbReference>
<dbReference type="KEGG" id="samy:DB32_003375"/>
<dbReference type="InterPro" id="IPR036465">
    <property type="entry name" value="vWFA_dom_sf"/>
</dbReference>
<feature type="domain" description="DUF58" evidence="1">
    <location>
        <begin position="48"/>
        <end position="258"/>
    </location>
</feature>
<evidence type="ECO:0000313" key="3">
    <source>
        <dbReference type="Proteomes" id="UP000034883"/>
    </source>
</evidence>
<dbReference type="PANTHER" id="PTHR33608">
    <property type="entry name" value="BLL2464 PROTEIN"/>
    <property type="match status" value="1"/>
</dbReference>
<gene>
    <name evidence="2" type="ORF">DB32_003375</name>
</gene>
<dbReference type="EMBL" id="CP011125">
    <property type="protein sequence ID" value="AKF06226.1"/>
    <property type="molecule type" value="Genomic_DNA"/>
</dbReference>
<reference evidence="2 3" key="1">
    <citation type="submission" date="2015-03" db="EMBL/GenBank/DDBJ databases">
        <title>Genome assembly of Sandaracinus amylolyticus DSM 53668.</title>
        <authorList>
            <person name="Sharma G."/>
            <person name="Subramanian S."/>
        </authorList>
    </citation>
    <scope>NUCLEOTIDE SEQUENCE [LARGE SCALE GENOMIC DNA]</scope>
    <source>
        <strain evidence="2 3">DSM 53668</strain>
    </source>
</reference>
<accession>A0A0F6YI16</accession>
<sequence length="301" mass="33132">MSGERQVLDPAIRARIANLSLKARRAVEGVLSGVHRSPHRGASVVFVEHREYRPGDDLRLLDWRAYARSDRHTIKRFEQETQLRATLVLDSSASMDFRGATDEGPSKSEQAATLLAALGLVLVRQGDAAGVVRFARDVIASLPARSRPAHLELVLGELATPVEKEASTDLQAALTAAAERAGRRGVVAIASDLLDFGDHALTPIDQLVHRGHEVWVFQVMHPEELELPFDGPTRFHGLEGEVPLDVDPTALREGYLRELQAFLDTCRARCTAAGARYRLVRTDEPVERVLAEVLAAPGRRR</sequence>
<dbReference type="RefSeq" id="WP_053233418.1">
    <property type="nucleotide sequence ID" value="NZ_CP011125.1"/>
</dbReference>
<proteinExistence type="predicted"/>
<dbReference type="AlphaFoldDB" id="A0A0F6YI16"/>